<organism evidence="1">
    <name type="scientific">hydrothermal vent metagenome</name>
    <dbReference type="NCBI Taxonomy" id="652676"/>
    <lineage>
        <taxon>unclassified sequences</taxon>
        <taxon>metagenomes</taxon>
        <taxon>ecological metagenomes</taxon>
    </lineage>
</organism>
<dbReference type="GO" id="GO:0015562">
    <property type="term" value="F:efflux transmembrane transporter activity"/>
    <property type="evidence" value="ECO:0007669"/>
    <property type="project" value="InterPro"/>
</dbReference>
<dbReference type="SUPFAM" id="SSF56954">
    <property type="entry name" value="Outer membrane efflux proteins (OEP)"/>
    <property type="match status" value="1"/>
</dbReference>
<name>A0A3B1BUQ1_9ZZZZ</name>
<evidence type="ECO:0000313" key="1">
    <source>
        <dbReference type="EMBL" id="VAX14480.1"/>
    </source>
</evidence>
<dbReference type="Gene3D" id="1.20.1600.10">
    <property type="entry name" value="Outer membrane efflux proteins (OEP)"/>
    <property type="match status" value="1"/>
</dbReference>
<dbReference type="InterPro" id="IPR010131">
    <property type="entry name" value="MdtP/NodT-like"/>
</dbReference>
<proteinExistence type="predicted"/>
<protein>
    <recommendedName>
        <fullName evidence="2">Heavy metal RND efflux outer membrane protein, CzcC family</fullName>
    </recommendedName>
</protein>
<dbReference type="PANTHER" id="PTHR30203:SF24">
    <property type="entry name" value="BLR4935 PROTEIN"/>
    <property type="match status" value="1"/>
</dbReference>
<sequence length="420" mass="47644">MFKYFILPVFLSGYLLSVNAWSESGNTQSRNRQLYANSISRLSSLVNDVLNNNPGIKSVQAEQDAVIAKAAAADQPLYNPKLVMDVENTEIQTSSLGIDQTIDWSDKRNARSRTARFKREGFAAKLTIARQDLAAELLQALANYHTQRDMDALTKQRIELLRGFLGLAKKRRQSGDLSQAELTLAQLAFAEASMQRTRAATRLMKTQQRLIALVGRNSHVWPNFPAVLPKLNLADKKLEAILTRLPVLQEQQSLISAARANIHLRQREQRPDPTIGLRGGRENSDSLIGLSFSVPLFVRNNFSAEVDVANAELIQRERKTQNIARKARAKLLFSAHRYQLVRQTWQDWQQTGQASLSEQVKLIQQIWQAGEISTTEYFMQLNQTLDTRRSAIELRNDLWHSWVDWLLASGRVNAWLGLDN</sequence>
<dbReference type="PANTHER" id="PTHR30203">
    <property type="entry name" value="OUTER MEMBRANE CATION EFFLUX PROTEIN"/>
    <property type="match status" value="1"/>
</dbReference>
<accession>A0A3B1BUQ1</accession>
<gene>
    <name evidence="1" type="ORF">MNBD_GAMMA24-858</name>
</gene>
<evidence type="ECO:0008006" key="2">
    <source>
        <dbReference type="Google" id="ProtNLM"/>
    </source>
</evidence>
<dbReference type="Pfam" id="PF02321">
    <property type="entry name" value="OEP"/>
    <property type="match status" value="1"/>
</dbReference>
<dbReference type="InterPro" id="IPR003423">
    <property type="entry name" value="OMP_efflux"/>
</dbReference>
<dbReference type="EMBL" id="UOFZ01000176">
    <property type="protein sequence ID" value="VAX14480.1"/>
    <property type="molecule type" value="Genomic_DNA"/>
</dbReference>
<reference evidence="1" key="1">
    <citation type="submission" date="2018-06" db="EMBL/GenBank/DDBJ databases">
        <authorList>
            <person name="Zhirakovskaya E."/>
        </authorList>
    </citation>
    <scope>NUCLEOTIDE SEQUENCE</scope>
</reference>
<dbReference type="AlphaFoldDB" id="A0A3B1BUQ1"/>